<keyword evidence="3" id="KW-1185">Reference proteome</keyword>
<feature type="region of interest" description="Disordered" evidence="1">
    <location>
        <begin position="422"/>
        <end position="465"/>
    </location>
</feature>
<feature type="region of interest" description="Disordered" evidence="1">
    <location>
        <begin position="41"/>
        <end position="78"/>
    </location>
</feature>
<dbReference type="EMBL" id="KQ434830">
    <property type="protein sequence ID" value="KZC07786.1"/>
    <property type="molecule type" value="Genomic_DNA"/>
</dbReference>
<sequence>MSSSSDNSQSSRVRLRRGSVFCSTPLKTVCWKISIGFSTVSNGSSSSVNTEQNVSKKKSKAQRKEDKQLRKDRKKNKKKITLRVSSDSDWITERILLDDEKENRQPNETDIVHTTSELFMGIGSPERLRQAEVFFDKLLDSPTILLHRREDEAPGKIDLKDRTLLPLIDPPPLRYHFDDSDEEEELKLCARDRKKQKKEISIDKTKRWLVDMKIPTASADLLWDQHMEAHPEDMVKYAARCSRCIRSKLESSSSGQQTKSLNKGRRSELWPELEIPEHMTVVRGYLDKFMKKSIRTYNDVCNFSEPEDRENRKNPEAGAPIMSLNEHLLKLQNRKQDEDIEAAGPSYSRNNRHTNKNMKYSKKRPYKNIDKKKAVRKVFSSDSKNPELVSVDVSDEELDRVREIRFYMLLLDAIEEKMAAKEKSRQGLNQESQENSKEITRKRRSEGEKNVAKRPEVAAKNKSVIRSTETLKRKYYKEGENHWRIT</sequence>
<feature type="compositionally biased region" description="Polar residues" evidence="1">
    <location>
        <begin position="250"/>
        <end position="261"/>
    </location>
</feature>
<evidence type="ECO:0000313" key="3">
    <source>
        <dbReference type="Proteomes" id="UP000076502"/>
    </source>
</evidence>
<feature type="compositionally biased region" description="Basic and acidic residues" evidence="1">
    <location>
        <begin position="434"/>
        <end position="459"/>
    </location>
</feature>
<dbReference type="Proteomes" id="UP000076502">
    <property type="component" value="Unassembled WGS sequence"/>
</dbReference>
<gene>
    <name evidence="2" type="ORF">WN55_09812</name>
</gene>
<organism evidence="2 3">
    <name type="scientific">Dufourea novaeangliae</name>
    <name type="common">Sweat bee</name>
    <dbReference type="NCBI Taxonomy" id="178035"/>
    <lineage>
        <taxon>Eukaryota</taxon>
        <taxon>Metazoa</taxon>
        <taxon>Ecdysozoa</taxon>
        <taxon>Arthropoda</taxon>
        <taxon>Hexapoda</taxon>
        <taxon>Insecta</taxon>
        <taxon>Pterygota</taxon>
        <taxon>Neoptera</taxon>
        <taxon>Endopterygota</taxon>
        <taxon>Hymenoptera</taxon>
        <taxon>Apocrita</taxon>
        <taxon>Aculeata</taxon>
        <taxon>Apoidea</taxon>
        <taxon>Anthophila</taxon>
        <taxon>Halictidae</taxon>
        <taxon>Rophitinae</taxon>
        <taxon>Dufourea</taxon>
    </lineage>
</organism>
<evidence type="ECO:0000313" key="2">
    <source>
        <dbReference type="EMBL" id="KZC07786.1"/>
    </source>
</evidence>
<dbReference type="OrthoDB" id="7609169at2759"/>
<name>A0A154P766_DUFNO</name>
<protein>
    <submittedName>
        <fullName evidence="2">Uncharacterized protein</fullName>
    </submittedName>
</protein>
<feature type="region of interest" description="Disordered" evidence="1">
    <location>
        <begin position="248"/>
        <end position="267"/>
    </location>
</feature>
<feature type="compositionally biased region" description="Low complexity" evidence="1">
    <location>
        <begin position="41"/>
        <end position="50"/>
    </location>
</feature>
<proteinExistence type="predicted"/>
<dbReference type="AlphaFoldDB" id="A0A154P766"/>
<evidence type="ECO:0000256" key="1">
    <source>
        <dbReference type="SAM" id="MobiDB-lite"/>
    </source>
</evidence>
<reference evidence="2 3" key="1">
    <citation type="submission" date="2015-07" db="EMBL/GenBank/DDBJ databases">
        <title>The genome of Dufourea novaeangliae.</title>
        <authorList>
            <person name="Pan H."/>
            <person name="Kapheim K."/>
        </authorList>
    </citation>
    <scope>NUCLEOTIDE SEQUENCE [LARGE SCALE GENOMIC DNA]</scope>
    <source>
        <strain evidence="2">0120121106</strain>
        <tissue evidence="2">Whole body</tissue>
    </source>
</reference>
<accession>A0A154P766</accession>